<dbReference type="AlphaFoldDB" id="A0AAE4Z5Y0"/>
<dbReference type="InterPro" id="IPR014958">
    <property type="entry name" value="DGC"/>
</dbReference>
<reference evidence="1 2" key="1">
    <citation type="submission" date="2020-01" db="EMBL/GenBank/DDBJ databases">
        <title>Genomes assembled from Gulf of Kutch pelagic sediment metagenomes.</title>
        <authorList>
            <person name="Chandrashekar M."/>
            <person name="Mahajan M.S."/>
            <person name="Dave K.J."/>
            <person name="Vatsa P."/>
            <person name="Nathani N.M."/>
        </authorList>
    </citation>
    <scope>NUCLEOTIDE SEQUENCE [LARGE SCALE GENOMIC DNA]</scope>
    <source>
        <strain evidence="1">KS3-K002</strain>
    </source>
</reference>
<evidence type="ECO:0000313" key="2">
    <source>
        <dbReference type="Proteomes" id="UP000702544"/>
    </source>
</evidence>
<comment type="caution">
    <text evidence="1">The sequence shown here is derived from an EMBL/GenBank/DDBJ whole genome shotgun (WGS) entry which is preliminary data.</text>
</comment>
<name>A0AAE4Z5Y0_9BACT</name>
<dbReference type="Pfam" id="PF08859">
    <property type="entry name" value="DGC"/>
    <property type="match status" value="1"/>
</dbReference>
<evidence type="ECO:0008006" key="3">
    <source>
        <dbReference type="Google" id="ProtNLM"/>
    </source>
</evidence>
<sequence length="172" mass="18928">MESHTPDFSLDVQGVKGFCPAGELYAKEQIEAETIPVLSCEGPCIRGEIARLAANLVAQEVPTLARACHAEAFFVPHSSMAQWVKAADKTVMIDGCFLKCHGRVLKKLIEEERVVHIDALPLYKKYTDIFSMDDVPEEERKAVAREVADKIIAKLKEEGSVASVVAQSEGDR</sequence>
<organism evidence="1 2">
    <name type="scientific">Candidatus Kutchimonas denitrificans</name>
    <dbReference type="NCBI Taxonomy" id="3056748"/>
    <lineage>
        <taxon>Bacteria</taxon>
        <taxon>Pseudomonadati</taxon>
        <taxon>Gemmatimonadota</taxon>
        <taxon>Gemmatimonadia</taxon>
        <taxon>Candidatus Palauibacterales</taxon>
        <taxon>Candidatus Palauibacteraceae</taxon>
        <taxon>Candidatus Kutchimonas</taxon>
    </lineage>
</organism>
<evidence type="ECO:0000313" key="1">
    <source>
        <dbReference type="EMBL" id="NIR73954.1"/>
    </source>
</evidence>
<protein>
    <recommendedName>
        <fullName evidence="3">DGC domain protein</fullName>
    </recommendedName>
</protein>
<dbReference type="EMBL" id="JAACAK010000017">
    <property type="protein sequence ID" value="NIR73954.1"/>
    <property type="molecule type" value="Genomic_DNA"/>
</dbReference>
<accession>A0AAE4Z5Y0</accession>
<gene>
    <name evidence="1" type="ORF">GWO12_02385</name>
</gene>
<dbReference type="Proteomes" id="UP000702544">
    <property type="component" value="Unassembled WGS sequence"/>
</dbReference>
<proteinExistence type="predicted"/>